<feature type="compositionally biased region" description="Pro residues" evidence="1">
    <location>
        <begin position="1"/>
        <end position="13"/>
    </location>
</feature>
<evidence type="ECO:0000313" key="3">
    <source>
        <dbReference type="Proteomes" id="UP001357485"/>
    </source>
</evidence>
<name>A0ABR0M8Y9_9PEZI</name>
<proteinExistence type="predicted"/>
<comment type="caution">
    <text evidence="2">The sequence shown here is derived from an EMBL/GenBank/DDBJ whole genome shotgun (WGS) entry which is preliminary data.</text>
</comment>
<dbReference type="Proteomes" id="UP001357485">
    <property type="component" value="Unassembled WGS sequence"/>
</dbReference>
<feature type="region of interest" description="Disordered" evidence="1">
    <location>
        <begin position="1"/>
        <end position="95"/>
    </location>
</feature>
<feature type="compositionally biased region" description="Polar residues" evidence="1">
    <location>
        <begin position="48"/>
        <end position="74"/>
    </location>
</feature>
<protein>
    <submittedName>
        <fullName evidence="2">Uncharacterized protein</fullName>
    </submittedName>
</protein>
<reference evidence="2 3" key="1">
    <citation type="submission" date="2023-08" db="EMBL/GenBank/DDBJ databases">
        <title>Black Yeasts Isolated from many extreme environments.</title>
        <authorList>
            <person name="Coleine C."/>
            <person name="Stajich J.E."/>
            <person name="Selbmann L."/>
        </authorList>
    </citation>
    <scope>NUCLEOTIDE SEQUENCE [LARGE SCALE GENOMIC DNA]</scope>
    <source>
        <strain evidence="2 3">CCFEE 536</strain>
    </source>
</reference>
<feature type="compositionally biased region" description="Low complexity" evidence="1">
    <location>
        <begin position="14"/>
        <end position="35"/>
    </location>
</feature>
<evidence type="ECO:0000256" key="1">
    <source>
        <dbReference type="SAM" id="MobiDB-lite"/>
    </source>
</evidence>
<gene>
    <name evidence="2" type="ORF">LTR16_000288</name>
</gene>
<sequence length="136" mass="14160">MAPQFGLPPPTPASLPTHSTTTSTSATASSQHPTTLNLGPVPLPPAAQPTSTSLNHPPGYQQNPYAADGTSAQRASLEAAHQRTNSHPFDLAGLGGGTEVGEGVAGAWEEVKKWTSAAGKRASRIEEDVWRRLGKE</sequence>
<evidence type="ECO:0000313" key="2">
    <source>
        <dbReference type="EMBL" id="KAK5296667.1"/>
    </source>
</evidence>
<accession>A0ABR0M8Y9</accession>
<keyword evidence="3" id="KW-1185">Reference proteome</keyword>
<organism evidence="2 3">
    <name type="scientific">Cryomyces antarcticus</name>
    <dbReference type="NCBI Taxonomy" id="329879"/>
    <lineage>
        <taxon>Eukaryota</taxon>
        <taxon>Fungi</taxon>
        <taxon>Dikarya</taxon>
        <taxon>Ascomycota</taxon>
        <taxon>Pezizomycotina</taxon>
        <taxon>Dothideomycetes</taxon>
        <taxon>Dothideomycetes incertae sedis</taxon>
        <taxon>Cryomyces</taxon>
    </lineage>
</organism>
<dbReference type="EMBL" id="JAVRRA010000006">
    <property type="protein sequence ID" value="KAK5296667.1"/>
    <property type="molecule type" value="Genomic_DNA"/>
</dbReference>